<evidence type="ECO:0000313" key="4">
    <source>
        <dbReference type="EMBL" id="SEP14162.1"/>
    </source>
</evidence>
<keyword evidence="1 4" id="KW-0808">Transferase</keyword>
<dbReference type="InterPro" id="IPR050065">
    <property type="entry name" value="GlmU-like"/>
</dbReference>
<dbReference type="Pfam" id="PF12804">
    <property type="entry name" value="NTP_transf_3"/>
    <property type="match status" value="1"/>
</dbReference>
<sequence>MRVLTLAAGLGSRLVPSLEKPIPKALISLGSENLLERQVRQLSNSEETLHTAVIGRQGECWTEDYIRQFQETVDKTIVNERNAETEAGYSFLLGLESIPEGEDVLVIDGDIVAEDELLLGFRDHGAENVALVRAVETKVGFDRGACVSFTSKGERIERCGFDVQSNYVYSGAMRLSSSCVKSLSKLKPEEYEQEQLATLIDEIAQESELTGYTVNPQARTIPTVDEPLDGYSGTGETTLEKRKNRITKRAHSESKKLRDEIDRLRHGHSRFPNHFPEILEVSLFDEEPSYEMPDYTERGYQPLDEILRSGTAPDVLVDLAEDPLRFISEEFGEEADPIPGLYKNTFLPKIQTRYSGIKEATPRFESVAEAERISVDGERIPGLAKVKQVLESDTEFLGRLEPTYMTDFHGDFKPDNILVDKKSGDFLLIDPRGRSEIGTTTHDPIYDLAKFLTSTYGYYTAFKHGDFELSVEVGPAVAVKYEIVGKNRGYEKLTEAVLTQVERINGDDDWKVRVDALTGLLLIANAPVHIDGDQDQMAVVELVRGLELFEQARTKFKSRTNDTGDVININTGTDLDHAQSIFD</sequence>
<dbReference type="AlphaFoldDB" id="A0A1H8VFC6"/>
<evidence type="ECO:0000256" key="1">
    <source>
        <dbReference type="ARBA" id="ARBA00022679"/>
    </source>
</evidence>
<evidence type="ECO:0000313" key="5">
    <source>
        <dbReference type="Proteomes" id="UP000198775"/>
    </source>
</evidence>
<feature type="domain" description="MobA-like NTP transferase" evidence="3">
    <location>
        <begin position="5"/>
        <end position="126"/>
    </location>
</feature>
<evidence type="ECO:0000259" key="3">
    <source>
        <dbReference type="Pfam" id="PF12804"/>
    </source>
</evidence>
<keyword evidence="5" id="KW-1185">Reference proteome</keyword>
<accession>A0A1H8VFC6</accession>
<dbReference type="PANTHER" id="PTHR43584:SF5">
    <property type="entry name" value="PROTEIN LICC"/>
    <property type="match status" value="1"/>
</dbReference>
<dbReference type="InterPro" id="IPR011009">
    <property type="entry name" value="Kinase-like_dom_sf"/>
</dbReference>
<dbReference type="InterPro" id="IPR029044">
    <property type="entry name" value="Nucleotide-diphossugar_trans"/>
</dbReference>
<dbReference type="InterPro" id="IPR025877">
    <property type="entry name" value="MobA-like_NTP_Trfase"/>
</dbReference>
<dbReference type="EMBL" id="FOCX01000037">
    <property type="protein sequence ID" value="SEP14162.1"/>
    <property type="molecule type" value="Genomic_DNA"/>
</dbReference>
<organism evidence="4 5">
    <name type="scientific">Halorientalis persicus</name>
    <dbReference type="NCBI Taxonomy" id="1367881"/>
    <lineage>
        <taxon>Archaea</taxon>
        <taxon>Methanobacteriati</taxon>
        <taxon>Methanobacteriota</taxon>
        <taxon>Stenosarchaea group</taxon>
        <taxon>Halobacteria</taxon>
        <taxon>Halobacteriales</taxon>
        <taxon>Haloarculaceae</taxon>
        <taxon>Halorientalis</taxon>
    </lineage>
</organism>
<proteinExistence type="predicted"/>
<evidence type="ECO:0000256" key="2">
    <source>
        <dbReference type="ARBA" id="ARBA00022695"/>
    </source>
</evidence>
<dbReference type="SUPFAM" id="SSF53448">
    <property type="entry name" value="Nucleotide-diphospho-sugar transferases"/>
    <property type="match status" value="1"/>
</dbReference>
<dbReference type="SUPFAM" id="SSF56112">
    <property type="entry name" value="Protein kinase-like (PK-like)"/>
    <property type="match status" value="1"/>
</dbReference>
<dbReference type="PANTHER" id="PTHR43584">
    <property type="entry name" value="NUCLEOTIDYL TRANSFERASE"/>
    <property type="match status" value="1"/>
</dbReference>
<protein>
    <submittedName>
        <fullName evidence="4">MobA-like NTP transferase domain-containing protein</fullName>
    </submittedName>
</protein>
<dbReference type="GO" id="GO:0016779">
    <property type="term" value="F:nucleotidyltransferase activity"/>
    <property type="evidence" value="ECO:0007669"/>
    <property type="project" value="UniProtKB-KW"/>
</dbReference>
<dbReference type="Gene3D" id="3.90.550.10">
    <property type="entry name" value="Spore Coat Polysaccharide Biosynthesis Protein SpsA, Chain A"/>
    <property type="match status" value="1"/>
</dbReference>
<dbReference type="Proteomes" id="UP000198775">
    <property type="component" value="Unassembled WGS sequence"/>
</dbReference>
<reference evidence="5" key="1">
    <citation type="submission" date="2016-10" db="EMBL/GenBank/DDBJ databases">
        <authorList>
            <person name="Varghese N."/>
            <person name="Submissions S."/>
        </authorList>
    </citation>
    <scope>NUCLEOTIDE SEQUENCE [LARGE SCALE GENOMIC DNA]</scope>
    <source>
        <strain evidence="5">IBRC-M 10043</strain>
    </source>
</reference>
<dbReference type="RefSeq" id="WP_092664036.1">
    <property type="nucleotide sequence ID" value="NZ_FOCX01000037.1"/>
</dbReference>
<keyword evidence="2" id="KW-0548">Nucleotidyltransferase</keyword>
<name>A0A1H8VFC6_9EURY</name>
<gene>
    <name evidence="4" type="ORF">SAMN05216388_10376</name>
</gene>